<dbReference type="InterPro" id="IPR034660">
    <property type="entry name" value="DinB/YfiT-like"/>
</dbReference>
<dbReference type="EMBL" id="CP015772">
    <property type="protein sequence ID" value="ANH82984.1"/>
    <property type="molecule type" value="Genomic_DNA"/>
</dbReference>
<sequence>MLSTPELLTGFCNSVDQWIGYLDAYTLQQLQQRPAPDSWSLGQVYQHLISDTRFYTEQMEAAMATDEHADCAMTPEAAALFAVNSFPNKPLANPFNDIHLQQPESKEQLRRQLTGIREKVCQLFKNASIRKGKTLHPGFQYFNAAEWLQFADMHLRHHLWQKEKIDKAILQA</sequence>
<proteinExistence type="predicted"/>
<reference evidence="2 3" key="1">
    <citation type="submission" date="2016-05" db="EMBL/GenBank/DDBJ databases">
        <title>Niabella ginsenosidivorans BS26 whole genome sequencing.</title>
        <authorList>
            <person name="Im W.T."/>
            <person name="Siddiqi M.Z."/>
        </authorList>
    </citation>
    <scope>NUCLEOTIDE SEQUENCE [LARGE SCALE GENOMIC DNA]</scope>
    <source>
        <strain evidence="2 3">BS26</strain>
    </source>
</reference>
<gene>
    <name evidence="2" type="ORF">A8C56_20130</name>
</gene>
<dbReference type="KEGG" id="nia:A8C56_20130"/>
<dbReference type="OrthoDB" id="1495892at2"/>
<dbReference type="STRING" id="1176587.A8C56_20130"/>
<keyword evidence="3" id="KW-1185">Reference proteome</keyword>
<protein>
    <recommendedName>
        <fullName evidence="1">DinB-like domain-containing protein</fullName>
    </recommendedName>
</protein>
<dbReference type="Proteomes" id="UP000077667">
    <property type="component" value="Chromosome"/>
</dbReference>
<evidence type="ECO:0000313" key="2">
    <source>
        <dbReference type="EMBL" id="ANH82984.1"/>
    </source>
</evidence>
<feature type="domain" description="DinB-like" evidence="1">
    <location>
        <begin position="20"/>
        <end position="161"/>
    </location>
</feature>
<evidence type="ECO:0000259" key="1">
    <source>
        <dbReference type="Pfam" id="PF12867"/>
    </source>
</evidence>
<name>A0A1A9I8Y5_9BACT</name>
<dbReference type="Pfam" id="PF12867">
    <property type="entry name" value="DinB_2"/>
    <property type="match status" value="1"/>
</dbReference>
<dbReference type="Gene3D" id="1.20.120.450">
    <property type="entry name" value="dinb family like domain"/>
    <property type="match status" value="1"/>
</dbReference>
<evidence type="ECO:0000313" key="3">
    <source>
        <dbReference type="Proteomes" id="UP000077667"/>
    </source>
</evidence>
<accession>A0A1A9I8Y5</accession>
<dbReference type="SUPFAM" id="SSF109854">
    <property type="entry name" value="DinB/YfiT-like putative metalloenzymes"/>
    <property type="match status" value="1"/>
</dbReference>
<dbReference type="InterPro" id="IPR024775">
    <property type="entry name" value="DinB-like"/>
</dbReference>
<dbReference type="AlphaFoldDB" id="A0A1A9I8Y5"/>
<organism evidence="2 3">
    <name type="scientific">Niabella ginsenosidivorans</name>
    <dbReference type="NCBI Taxonomy" id="1176587"/>
    <lineage>
        <taxon>Bacteria</taxon>
        <taxon>Pseudomonadati</taxon>
        <taxon>Bacteroidota</taxon>
        <taxon>Chitinophagia</taxon>
        <taxon>Chitinophagales</taxon>
        <taxon>Chitinophagaceae</taxon>
        <taxon>Niabella</taxon>
    </lineage>
</organism>